<gene>
    <name evidence="2" type="ORF">SCFA_510002</name>
</gene>
<organism evidence="2">
    <name type="scientific">anaerobic digester metagenome</name>
    <dbReference type="NCBI Taxonomy" id="1263854"/>
    <lineage>
        <taxon>unclassified sequences</taxon>
        <taxon>metagenomes</taxon>
        <taxon>ecological metagenomes</taxon>
    </lineage>
</organism>
<sequence length="166" mass="18125">MTDDALLVLGAYTGDAAYLQRILAEYPGGDTIAKAKGLVKELEHPYYRPPYTYGYPLPFKIVSLDDKAIPQEIKEWAASNILQPFTGSKTLGEWSYLLVAAGEKPTAGYSVGVISVSGSSDRLKVYYRLDGPAPGQVQAQVITRPYVLIRIPACGLPVEFVEGNPW</sequence>
<reference evidence="2" key="1">
    <citation type="submission" date="2019-03" db="EMBL/GenBank/DDBJ databases">
        <authorList>
            <person name="Hao L."/>
        </authorList>
    </citation>
    <scope>NUCLEOTIDE SEQUENCE</scope>
</reference>
<accession>A0A485M5D8</accession>
<name>A0A485M5D8_9ZZZZ</name>
<proteinExistence type="predicted"/>
<protein>
    <recommendedName>
        <fullName evidence="1">PrcB C-terminal domain-containing protein</fullName>
    </recommendedName>
</protein>
<feature type="domain" description="PrcB C-terminal" evidence="1">
    <location>
        <begin position="96"/>
        <end position="152"/>
    </location>
</feature>
<dbReference type="InterPro" id="IPR025748">
    <property type="entry name" value="PrcB_C_dom"/>
</dbReference>
<dbReference type="Pfam" id="PF14343">
    <property type="entry name" value="PrcB_C"/>
    <property type="match status" value="1"/>
</dbReference>
<evidence type="ECO:0000259" key="1">
    <source>
        <dbReference type="Pfam" id="PF14343"/>
    </source>
</evidence>
<evidence type="ECO:0000313" key="2">
    <source>
        <dbReference type="EMBL" id="VFU18637.1"/>
    </source>
</evidence>
<dbReference type="EMBL" id="CAADRN010000352">
    <property type="protein sequence ID" value="VFU18637.1"/>
    <property type="molecule type" value="Genomic_DNA"/>
</dbReference>
<dbReference type="AlphaFoldDB" id="A0A485M5D8"/>